<dbReference type="GO" id="GO:0005694">
    <property type="term" value="C:chromosome"/>
    <property type="evidence" value="ECO:0007669"/>
    <property type="project" value="TreeGrafter"/>
</dbReference>
<organism evidence="9 10">
    <name type="scientific">Exocentrus adspersus</name>
    <dbReference type="NCBI Taxonomy" id="1586481"/>
    <lineage>
        <taxon>Eukaryota</taxon>
        <taxon>Metazoa</taxon>
        <taxon>Ecdysozoa</taxon>
        <taxon>Arthropoda</taxon>
        <taxon>Hexapoda</taxon>
        <taxon>Insecta</taxon>
        <taxon>Pterygota</taxon>
        <taxon>Neoptera</taxon>
        <taxon>Endopterygota</taxon>
        <taxon>Coleoptera</taxon>
        <taxon>Polyphaga</taxon>
        <taxon>Cucujiformia</taxon>
        <taxon>Chrysomeloidea</taxon>
        <taxon>Cerambycidae</taxon>
        <taxon>Lamiinae</taxon>
        <taxon>Acanthocinini</taxon>
        <taxon>Exocentrus</taxon>
    </lineage>
</organism>
<dbReference type="InterPro" id="IPR001650">
    <property type="entry name" value="Helicase_C-like"/>
</dbReference>
<dbReference type="GO" id="GO:0000724">
    <property type="term" value="P:double-strand break repair via homologous recombination"/>
    <property type="evidence" value="ECO:0007669"/>
    <property type="project" value="TreeGrafter"/>
</dbReference>
<gene>
    <name evidence="9" type="ORF">NQ315_014674</name>
</gene>
<evidence type="ECO:0000313" key="10">
    <source>
        <dbReference type="Proteomes" id="UP001159042"/>
    </source>
</evidence>
<dbReference type="SMART" id="SM00490">
    <property type="entry name" value="HELICc"/>
    <property type="match status" value="1"/>
</dbReference>
<evidence type="ECO:0000256" key="6">
    <source>
        <dbReference type="ARBA" id="ARBA00044566"/>
    </source>
</evidence>
<proteinExistence type="inferred from homology"/>
<evidence type="ECO:0000256" key="3">
    <source>
        <dbReference type="ARBA" id="ARBA00023235"/>
    </source>
</evidence>
<evidence type="ECO:0000256" key="5">
    <source>
        <dbReference type="ARBA" id="ARBA00034808"/>
    </source>
</evidence>
<dbReference type="CDD" id="cd18794">
    <property type="entry name" value="SF2_C_RecQ"/>
    <property type="match status" value="1"/>
</dbReference>
<evidence type="ECO:0000256" key="7">
    <source>
        <dbReference type="SAM" id="MobiDB-lite"/>
    </source>
</evidence>
<dbReference type="InterPro" id="IPR036388">
    <property type="entry name" value="WH-like_DNA-bd_sf"/>
</dbReference>
<dbReference type="EMBL" id="JANEYG010000042">
    <property type="protein sequence ID" value="KAJ8916457.1"/>
    <property type="molecule type" value="Genomic_DNA"/>
</dbReference>
<feature type="domain" description="Helicase C-terminal" evidence="8">
    <location>
        <begin position="81"/>
        <end position="229"/>
    </location>
</feature>
<keyword evidence="10" id="KW-1185">Reference proteome</keyword>
<evidence type="ECO:0000256" key="1">
    <source>
        <dbReference type="ARBA" id="ARBA00005446"/>
    </source>
</evidence>
<name>A0AAV8VPT7_9CUCU</name>
<dbReference type="Pfam" id="PF16124">
    <property type="entry name" value="RecQ_Zn_bind"/>
    <property type="match status" value="1"/>
</dbReference>
<dbReference type="Proteomes" id="UP001159042">
    <property type="component" value="Unassembled WGS sequence"/>
</dbReference>
<dbReference type="PANTHER" id="PTHR13710">
    <property type="entry name" value="DNA HELICASE RECQ FAMILY MEMBER"/>
    <property type="match status" value="1"/>
</dbReference>
<dbReference type="InterPro" id="IPR032284">
    <property type="entry name" value="RecQ_Zn-bd"/>
</dbReference>
<dbReference type="PROSITE" id="PS51194">
    <property type="entry name" value="HELICASE_CTER"/>
    <property type="match status" value="1"/>
</dbReference>
<dbReference type="PANTHER" id="PTHR13710:SF105">
    <property type="entry name" value="ATP-DEPENDENT DNA HELICASE Q1"/>
    <property type="match status" value="1"/>
</dbReference>
<dbReference type="InterPro" id="IPR027417">
    <property type="entry name" value="P-loop_NTPase"/>
</dbReference>
<comment type="caution">
    <text evidence="9">The sequence shown here is derived from an EMBL/GenBank/DDBJ whole genome shotgun (WGS) entry which is preliminary data.</text>
</comment>
<dbReference type="Pfam" id="PF00271">
    <property type="entry name" value="Helicase_C"/>
    <property type="match status" value="1"/>
</dbReference>
<comment type="catalytic activity">
    <reaction evidence="4">
        <text>Couples ATP hydrolysis with the unwinding of duplex DNA by translocating in the 3'-5' direction.</text>
        <dbReference type="EC" id="5.6.2.4"/>
    </reaction>
</comment>
<dbReference type="Gene3D" id="1.10.10.10">
    <property type="entry name" value="Winged helix-like DNA-binding domain superfamily/Winged helix DNA-binding domain"/>
    <property type="match status" value="1"/>
</dbReference>
<dbReference type="GO" id="GO:0003677">
    <property type="term" value="F:DNA binding"/>
    <property type="evidence" value="ECO:0007669"/>
    <property type="project" value="UniProtKB-KW"/>
</dbReference>
<dbReference type="EC" id="5.6.2.4" evidence="5"/>
<dbReference type="GO" id="GO:0005737">
    <property type="term" value="C:cytoplasm"/>
    <property type="evidence" value="ECO:0007669"/>
    <property type="project" value="TreeGrafter"/>
</dbReference>
<dbReference type="AlphaFoldDB" id="A0AAV8VPT7"/>
<evidence type="ECO:0000313" key="9">
    <source>
        <dbReference type="EMBL" id="KAJ8916457.1"/>
    </source>
</evidence>
<dbReference type="GO" id="GO:0043138">
    <property type="term" value="F:3'-5' DNA helicase activity"/>
    <property type="evidence" value="ECO:0007669"/>
    <property type="project" value="UniProtKB-EC"/>
</dbReference>
<accession>A0AAV8VPT7</accession>
<dbReference type="SUPFAM" id="SSF52540">
    <property type="entry name" value="P-loop containing nucleoside triphosphate hydrolases"/>
    <property type="match status" value="1"/>
</dbReference>
<evidence type="ECO:0000256" key="4">
    <source>
        <dbReference type="ARBA" id="ARBA00034617"/>
    </source>
</evidence>
<keyword evidence="2" id="KW-0238">DNA-binding</keyword>
<sequence>MEDDETAEHVPTMHLPGGGQDQVFDTRQSSTYARGSGQILAWQDYRLLKRRLELLGELVLTLNEKIFQIIHKPPEKTECLDVLEKYLKHKYKDQSGIIYASTIKECEDLSEALNERGLRVKYYHAQLEPGIKKLIHERWLKNKYQAVVATIAFGMGIDKPDVRFVIHYSVPKSVEGLYQESGRAGRDGKNSDCILMFSLADFLRNVSMASSKNEEKNAKSILEYCLDQNRCRRAFIAEFFEDKWEQSECDKMCDHCRNPKEIFYYDITPAFKDMVQLIEAASEKEVKLTLNKLVTAWFQSGTKQLRISSLKKPKCTKQQADHIIGYLVFKGYLNIDKGYSMYTTLAYIQKGNVSAIDRVVMPYIFGLNYQKVSTETETVAEPLAKKSKS</sequence>
<evidence type="ECO:0000259" key="8">
    <source>
        <dbReference type="PROSITE" id="PS51194"/>
    </source>
</evidence>
<keyword evidence="3" id="KW-0413">Isomerase</keyword>
<comment type="similarity">
    <text evidence="1">Belongs to the helicase family. RecQ subfamily.</text>
</comment>
<dbReference type="Gene3D" id="3.40.50.300">
    <property type="entry name" value="P-loop containing nucleotide triphosphate hydrolases"/>
    <property type="match status" value="1"/>
</dbReference>
<reference evidence="9 10" key="1">
    <citation type="journal article" date="2023" name="Insect Mol. Biol.">
        <title>Genome sequencing provides insights into the evolution of gene families encoding plant cell wall-degrading enzymes in longhorned beetles.</title>
        <authorList>
            <person name="Shin N.R."/>
            <person name="Okamura Y."/>
            <person name="Kirsch R."/>
            <person name="Pauchet Y."/>
        </authorList>
    </citation>
    <scope>NUCLEOTIDE SEQUENCE [LARGE SCALE GENOMIC DNA]</scope>
    <source>
        <strain evidence="9">EAD_L_NR</strain>
    </source>
</reference>
<evidence type="ECO:0000256" key="2">
    <source>
        <dbReference type="ARBA" id="ARBA00023125"/>
    </source>
</evidence>
<feature type="region of interest" description="Disordered" evidence="7">
    <location>
        <begin position="1"/>
        <end position="21"/>
    </location>
</feature>
<protein>
    <recommendedName>
        <fullName evidence="5">DNA 3'-5' helicase</fullName>
        <ecNumber evidence="5">5.6.2.4</ecNumber>
    </recommendedName>
    <alternativeName>
        <fullName evidence="6">DNA 3'-5' helicase Q1</fullName>
    </alternativeName>
</protein>
<dbReference type="GO" id="GO:0009378">
    <property type="term" value="F:four-way junction helicase activity"/>
    <property type="evidence" value="ECO:0007669"/>
    <property type="project" value="TreeGrafter"/>
</dbReference>
<dbReference type="FunFam" id="3.40.50.300:FF:001975">
    <property type="entry name" value="ATP-dependent DNA helicase"/>
    <property type="match status" value="1"/>
</dbReference>